<evidence type="ECO:0000313" key="2">
    <source>
        <dbReference type="EMBL" id="MZQ84821.1"/>
    </source>
</evidence>
<dbReference type="RefSeq" id="WP_161408869.1">
    <property type="nucleotide sequence ID" value="NZ_WTUZ01000022.1"/>
</dbReference>
<gene>
    <name evidence="2" type="ORF">GQF01_22175</name>
</gene>
<dbReference type="AlphaFoldDB" id="A0A6L8V5C6"/>
<name>A0A6L8V5C6_9BACL</name>
<protein>
    <submittedName>
        <fullName evidence="2">DsbA family oxidoreductase</fullName>
    </submittedName>
</protein>
<evidence type="ECO:0000259" key="1">
    <source>
        <dbReference type="Pfam" id="PF01323"/>
    </source>
</evidence>
<dbReference type="CDD" id="cd03024">
    <property type="entry name" value="DsbA_FrnE"/>
    <property type="match status" value="1"/>
</dbReference>
<dbReference type="Proteomes" id="UP000481087">
    <property type="component" value="Unassembled WGS sequence"/>
</dbReference>
<dbReference type="Pfam" id="PF01323">
    <property type="entry name" value="DSBA"/>
    <property type="match status" value="1"/>
</dbReference>
<dbReference type="EMBL" id="WTUZ01000022">
    <property type="protein sequence ID" value="MZQ84821.1"/>
    <property type="molecule type" value="Genomic_DNA"/>
</dbReference>
<dbReference type="SUPFAM" id="SSF52833">
    <property type="entry name" value="Thioredoxin-like"/>
    <property type="match status" value="1"/>
</dbReference>
<dbReference type="Gene3D" id="3.40.30.10">
    <property type="entry name" value="Glutaredoxin"/>
    <property type="match status" value="1"/>
</dbReference>
<proteinExistence type="predicted"/>
<reference evidence="2 3" key="1">
    <citation type="submission" date="2019-12" db="EMBL/GenBank/DDBJ databases">
        <title>Paenibacillus sp. nov. sp. isolated from soil.</title>
        <authorList>
            <person name="Kim J."/>
            <person name="Jeong S.E."/>
            <person name="Jung H.S."/>
            <person name="Jeon C.O."/>
        </authorList>
    </citation>
    <scope>NUCLEOTIDE SEQUENCE [LARGE SCALE GENOMIC DNA]</scope>
    <source>
        <strain evidence="2 3">5J-6</strain>
    </source>
</reference>
<keyword evidence="3" id="KW-1185">Reference proteome</keyword>
<dbReference type="PANTHER" id="PTHR13887:SF41">
    <property type="entry name" value="THIOREDOXIN SUPERFAMILY PROTEIN"/>
    <property type="match status" value="1"/>
</dbReference>
<feature type="domain" description="DSBA-like thioredoxin" evidence="1">
    <location>
        <begin position="3"/>
        <end position="203"/>
    </location>
</feature>
<organism evidence="2 3">
    <name type="scientific">Paenibacillus silvestris</name>
    <dbReference type="NCBI Taxonomy" id="2606219"/>
    <lineage>
        <taxon>Bacteria</taxon>
        <taxon>Bacillati</taxon>
        <taxon>Bacillota</taxon>
        <taxon>Bacilli</taxon>
        <taxon>Bacillales</taxon>
        <taxon>Paenibacillaceae</taxon>
        <taxon>Paenibacillus</taxon>
    </lineage>
</organism>
<dbReference type="PANTHER" id="PTHR13887">
    <property type="entry name" value="GLUTATHIONE S-TRANSFERASE KAPPA"/>
    <property type="match status" value="1"/>
</dbReference>
<dbReference type="InterPro" id="IPR001853">
    <property type="entry name" value="DSBA-like_thioredoxin_dom"/>
</dbReference>
<comment type="caution">
    <text evidence="2">The sequence shown here is derived from an EMBL/GenBank/DDBJ whole genome shotgun (WGS) entry which is preliminary data.</text>
</comment>
<accession>A0A6L8V5C6</accession>
<evidence type="ECO:0000313" key="3">
    <source>
        <dbReference type="Proteomes" id="UP000481087"/>
    </source>
</evidence>
<dbReference type="InterPro" id="IPR036249">
    <property type="entry name" value="Thioredoxin-like_sf"/>
</dbReference>
<sequence length="229" mass="25529">MKVEIISDIACPWCYVAKTRFWRALREFPGAEQVEVDYLPFQLNPMMPTEPKPLFDYYIDRYGPEFRDDHASIADVAAREGLEFHMEQALAVNTLSAHRLVWLAGNEYGRPTQHAVDEALMRTYFTDGGNVADLETLIGLAAAAGMDTHRVRTALSGDNGTEQVQAAIKQAQERGIHAVPTMMFNERYTVQGAQEVGTYRKILEKVAAGDALTIIGDRAANCNEDTCKL</sequence>
<dbReference type="GO" id="GO:0016491">
    <property type="term" value="F:oxidoreductase activity"/>
    <property type="evidence" value="ECO:0007669"/>
    <property type="project" value="InterPro"/>
</dbReference>